<gene>
    <name evidence="1" type="ORF">OLEA9_A010489</name>
</gene>
<evidence type="ECO:0000313" key="2">
    <source>
        <dbReference type="Proteomes" id="UP000594638"/>
    </source>
</evidence>
<dbReference type="Proteomes" id="UP000594638">
    <property type="component" value="Unassembled WGS sequence"/>
</dbReference>
<keyword evidence="2" id="KW-1185">Reference proteome</keyword>
<sequence length="58" mass="6016">GLIWRDSENERWRFESTTSYATATAPAPAPAVDCDAAVPTAMDGHALPGNGNAAADDL</sequence>
<name>A0A8S0SD84_OLEEU</name>
<feature type="non-terminal residue" evidence="1">
    <location>
        <position position="1"/>
    </location>
</feature>
<dbReference type="AlphaFoldDB" id="A0A8S0SD84"/>
<dbReference type="Gramene" id="OE9A010489T1">
    <property type="protein sequence ID" value="OE9A010489C1"/>
    <property type="gene ID" value="OE9A010489"/>
</dbReference>
<evidence type="ECO:0000313" key="1">
    <source>
        <dbReference type="EMBL" id="CAA2990124.1"/>
    </source>
</evidence>
<protein>
    <submittedName>
        <fullName evidence="1">Uncharacterized protein</fullName>
    </submittedName>
</protein>
<dbReference type="EMBL" id="CACTIH010004208">
    <property type="protein sequence ID" value="CAA2990124.1"/>
    <property type="molecule type" value="Genomic_DNA"/>
</dbReference>
<accession>A0A8S0SD84</accession>
<organism evidence="1 2">
    <name type="scientific">Olea europaea subsp. europaea</name>
    <dbReference type="NCBI Taxonomy" id="158383"/>
    <lineage>
        <taxon>Eukaryota</taxon>
        <taxon>Viridiplantae</taxon>
        <taxon>Streptophyta</taxon>
        <taxon>Embryophyta</taxon>
        <taxon>Tracheophyta</taxon>
        <taxon>Spermatophyta</taxon>
        <taxon>Magnoliopsida</taxon>
        <taxon>eudicotyledons</taxon>
        <taxon>Gunneridae</taxon>
        <taxon>Pentapetalae</taxon>
        <taxon>asterids</taxon>
        <taxon>lamiids</taxon>
        <taxon>Lamiales</taxon>
        <taxon>Oleaceae</taxon>
        <taxon>Oleeae</taxon>
        <taxon>Olea</taxon>
    </lineage>
</organism>
<proteinExistence type="predicted"/>
<comment type="caution">
    <text evidence="1">The sequence shown here is derived from an EMBL/GenBank/DDBJ whole genome shotgun (WGS) entry which is preliminary data.</text>
</comment>
<reference evidence="1 2" key="1">
    <citation type="submission" date="2019-12" db="EMBL/GenBank/DDBJ databases">
        <authorList>
            <person name="Alioto T."/>
            <person name="Alioto T."/>
            <person name="Gomez Garrido J."/>
        </authorList>
    </citation>
    <scope>NUCLEOTIDE SEQUENCE [LARGE SCALE GENOMIC DNA]</scope>
</reference>